<dbReference type="SUPFAM" id="SSF52129">
    <property type="entry name" value="Caspase-like"/>
    <property type="match status" value="1"/>
</dbReference>
<dbReference type="KEGG" id="rlg:Rleg_6572"/>
<reference evidence="1 2" key="1">
    <citation type="journal article" date="2010" name="Stand. Genomic Sci.">
        <title>Complete genome sequence of Rhizobium leguminosarum bv. trifolii strain WSM1325, an effective microsymbiont of annual Mediterranean clovers.</title>
        <authorList>
            <person name="Reeve W."/>
            <person name="O'Hara G."/>
            <person name="Chain P."/>
            <person name="Ardley J."/>
            <person name="Brau L."/>
            <person name="Nandesena K."/>
            <person name="Tiwari R."/>
            <person name="Copeland A."/>
            <person name="Nolan M."/>
            <person name="Han C."/>
            <person name="Brettin T."/>
            <person name="Land M."/>
            <person name="Ovchinikova G."/>
            <person name="Ivanova N."/>
            <person name="Mavromatis K."/>
            <person name="Markowitz V."/>
            <person name="Kyrpides N."/>
            <person name="Melino V."/>
            <person name="Denton M."/>
            <person name="Yates R."/>
            <person name="Howieson J."/>
        </authorList>
    </citation>
    <scope>NUCLEOTIDE SEQUENCE [LARGE SCALE GENOMIC DNA]</scope>
    <source>
        <strain evidence="2">WSM1325</strain>
        <plasmid evidence="2">Plasmid pR132505</plasmid>
    </source>
</reference>
<dbReference type="InterPro" id="IPR011047">
    <property type="entry name" value="Quinoprotein_ADH-like_sf"/>
</dbReference>
<dbReference type="SUPFAM" id="SSF50998">
    <property type="entry name" value="Quinoprotein alcohol dehydrogenase-like"/>
    <property type="match status" value="1"/>
</dbReference>
<dbReference type="AlphaFoldDB" id="C6BB54"/>
<dbReference type="PANTHER" id="PTHR19879">
    <property type="entry name" value="TRANSCRIPTION INITIATION FACTOR TFIID"/>
    <property type="match status" value="1"/>
</dbReference>
<dbReference type="Gene3D" id="3.40.50.1460">
    <property type="match status" value="1"/>
</dbReference>
<dbReference type="InterPro" id="IPR015943">
    <property type="entry name" value="WD40/YVTN_repeat-like_dom_sf"/>
</dbReference>
<sequence>MKQQTGLCVFLLIVLLLGLFLRPGLAADDRPLAYLPISHLKQIVGAGRIAGTGLIVTAGTDGRVKTWEAATGLLISEYVTPGAMAVAGLAVDPSNSENVAIAVINDNSAYATLVGGDADIQILDLSNNRIVRSFRGQAGRLVFSPHGRWLTSAAYSLLSIWDAETGTLEATIEIQDGSMQAAFADDDTLVFRRNGAVVLLNLLTGQTRSFASSAKGVLAVSQDRKLLAEVGDREVVVRQLPDGTVVGSQPLMNSPEFIYFAEDGAVVAGGHFSSTFVGQNMIYRLNPGDWTLKTYTAGHSPLTLMADGGDSALLGQANGRIQRVDFKAPVRLDDLGQEADAITALGFSATGRYLAAGLEGGGALIWEPTSNFYRVLDPLNVVTTPPELGFSDVEQQKHVSATYRTGEGQTKSPEINKDGIVGLAFVGTEALMLVHKSGKAEIVNVTTGTVLRSFSVDSPNAVVSSGSVAVIHSYHNITVVMAETFETRQIALGNVSAISVAIKPQGDHVVVRGFEGTADVDLMTGIITPLSTKTEGVPVFRAGGDMATLSWSSPISVTPPEGAGGNNDLVAWRRDLSLGVLAQRTGAVRIWSGEQSTPLEFYAGGAISSIAVSPDGVTVAIGSNNGRIAFHRISDGHAKGELLGADRRGWLVKSSDGYFDGSYAAWANIRGTRASTRLSAEEPSVLFDTWFRPQLLSLIIADGAVDAAAPRSPALSARPPSVQIISPVSNYLRDAAPPMSTTSSLVSDERVDASGKQITWEVIAPNRQNSQVIGQKIGEDANVDLVSEVADLGDGVQECRVFRNRRLVASSRPILNAGKAQFSSKIPLSDGDNVLSVYCFSNSGLRSQEAELHIYGSDSLRRDRTAFVVVVGIDSYQEGYKLRYAKADARLAAAKLEATLKSTGNYTRIVPVSLLDEQATASTILSGLQILAGSREPVASGPLSGLLASTPSDAVFFFFAGHGGGFAGDYRLIASDGLVGSDKTEGTVSASALRDVLTPLKADRTVLIIDACESGQTLDKLDKRAGPLAGRSLAQLAYDKAMFLISASQSRQSARELQRLGHGLFSYVLFEPGLGPQADDNKDGYVTIGEWLSFAQIQSPKEQDQEREMASMPVPAITYEEDAKRSTFFDEVENVAQTPRLFIPDPVLAREFVIVKTQGTQP</sequence>
<dbReference type="EMBL" id="CP001627">
    <property type="protein sequence ID" value="ACS61312.1"/>
    <property type="molecule type" value="Genomic_DNA"/>
</dbReference>
<dbReference type="Pfam" id="PF01650">
    <property type="entry name" value="Peptidase_C13"/>
    <property type="match status" value="1"/>
</dbReference>
<dbReference type="InterPro" id="IPR001680">
    <property type="entry name" value="WD40_rpt"/>
</dbReference>
<organism evidence="1 2">
    <name type="scientific">Rhizobium leguminosarum bv. trifolii (strain WSM1325)</name>
    <dbReference type="NCBI Taxonomy" id="395491"/>
    <lineage>
        <taxon>Bacteria</taxon>
        <taxon>Pseudomonadati</taxon>
        <taxon>Pseudomonadota</taxon>
        <taxon>Alphaproteobacteria</taxon>
        <taxon>Hyphomicrobiales</taxon>
        <taxon>Rhizobiaceae</taxon>
        <taxon>Rhizobium/Agrobacterium group</taxon>
        <taxon>Rhizobium</taxon>
    </lineage>
</organism>
<accession>C6BB54</accession>
<gene>
    <name evidence="1" type="ordered locus">Rleg_6572</name>
</gene>
<dbReference type="Proteomes" id="UP000002256">
    <property type="component" value="Plasmid pR132505"/>
</dbReference>
<geneLocation type="plasmid" evidence="1 2">
    <name>pR132505</name>
</geneLocation>
<dbReference type="InterPro" id="IPR029030">
    <property type="entry name" value="Caspase-like_dom_sf"/>
</dbReference>
<dbReference type="SUPFAM" id="SSF101908">
    <property type="entry name" value="Putative isomerase YbhE"/>
    <property type="match status" value="1"/>
</dbReference>
<dbReference type="InterPro" id="IPR018247">
    <property type="entry name" value="EF_Hand_1_Ca_BS"/>
</dbReference>
<dbReference type="PANTHER" id="PTHR19879:SF9">
    <property type="entry name" value="TRANSCRIPTION INITIATION FACTOR TFIID SUBUNIT 5"/>
    <property type="match status" value="1"/>
</dbReference>
<dbReference type="PROSITE" id="PS00018">
    <property type="entry name" value="EF_HAND_1"/>
    <property type="match status" value="1"/>
</dbReference>
<name>C6BB54_RHILS</name>
<dbReference type="HOGENOM" id="CLU_275065_0_0_5"/>
<dbReference type="SMART" id="SM00320">
    <property type="entry name" value="WD40"/>
    <property type="match status" value="4"/>
</dbReference>
<dbReference type="InterPro" id="IPR001096">
    <property type="entry name" value="Peptidase_C13"/>
</dbReference>
<evidence type="ECO:0000313" key="1">
    <source>
        <dbReference type="EMBL" id="ACS61312.1"/>
    </source>
</evidence>
<protein>
    <submittedName>
        <fullName evidence="1">Peptidase C14 caspase catalytic subunit p20</fullName>
    </submittedName>
</protein>
<dbReference type="GO" id="GO:0008233">
    <property type="term" value="F:peptidase activity"/>
    <property type="evidence" value="ECO:0007669"/>
    <property type="project" value="InterPro"/>
</dbReference>
<dbReference type="GO" id="GO:0006508">
    <property type="term" value="P:proteolysis"/>
    <property type="evidence" value="ECO:0007669"/>
    <property type="project" value="InterPro"/>
</dbReference>
<proteinExistence type="predicted"/>
<dbReference type="Gene3D" id="2.130.10.10">
    <property type="entry name" value="YVTN repeat-like/Quinoprotein amine dehydrogenase"/>
    <property type="match status" value="3"/>
</dbReference>
<evidence type="ECO:0000313" key="2">
    <source>
        <dbReference type="Proteomes" id="UP000002256"/>
    </source>
</evidence>
<keyword evidence="1" id="KW-0614">Plasmid</keyword>